<dbReference type="RefSeq" id="WP_311591415.1">
    <property type="nucleotide sequence ID" value="NZ_JAVRHV010000001.1"/>
</dbReference>
<accession>A0ABU2Y1F3</accession>
<evidence type="ECO:0000313" key="1">
    <source>
        <dbReference type="EMBL" id="MDT0551636.1"/>
    </source>
</evidence>
<organism evidence="1 2">
    <name type="scientific">Urechidicola vernalis</name>
    <dbReference type="NCBI Taxonomy" id="3075600"/>
    <lineage>
        <taxon>Bacteria</taxon>
        <taxon>Pseudomonadati</taxon>
        <taxon>Bacteroidota</taxon>
        <taxon>Flavobacteriia</taxon>
        <taxon>Flavobacteriales</taxon>
        <taxon>Flavobacteriaceae</taxon>
        <taxon>Urechidicola</taxon>
    </lineage>
</organism>
<dbReference type="InterPro" id="IPR045767">
    <property type="entry name" value="DUF6134"/>
</dbReference>
<sequence length="193" mass="22496">MRNLISGMFLAFSIVSYAQKEIRTFDIFHKGKNVGKLIAEKVINDDITDYSSRTEIELHILTKINVVYDYEVSYLNERLQKGTVVVTIHRKEKTNVKTEGMNNNYNYYSDGKKLREFKKEITNSVVKLFFDEPIGIKEIYAEETGEFQKIEKETDLYVKTAKSGHKNQYYYKDGNLEKVEVKGGIVEFSMVKK</sequence>
<dbReference type="EMBL" id="JAVRHV010000001">
    <property type="protein sequence ID" value="MDT0551636.1"/>
    <property type="molecule type" value="Genomic_DNA"/>
</dbReference>
<proteinExistence type="predicted"/>
<dbReference type="Proteomes" id="UP001252186">
    <property type="component" value="Unassembled WGS sequence"/>
</dbReference>
<keyword evidence="2" id="KW-1185">Reference proteome</keyword>
<dbReference type="Pfam" id="PF19630">
    <property type="entry name" value="DUF6134"/>
    <property type="match status" value="1"/>
</dbReference>
<reference evidence="1 2" key="1">
    <citation type="submission" date="2023-09" db="EMBL/GenBank/DDBJ databases">
        <authorList>
            <person name="Rey-Velasco X."/>
        </authorList>
    </citation>
    <scope>NUCLEOTIDE SEQUENCE [LARGE SCALE GENOMIC DNA]</scope>
    <source>
        <strain evidence="1 2">P050</strain>
    </source>
</reference>
<comment type="caution">
    <text evidence="1">The sequence shown here is derived from an EMBL/GenBank/DDBJ whole genome shotgun (WGS) entry which is preliminary data.</text>
</comment>
<evidence type="ECO:0000313" key="2">
    <source>
        <dbReference type="Proteomes" id="UP001252186"/>
    </source>
</evidence>
<name>A0ABU2Y1F3_9FLAO</name>
<gene>
    <name evidence="1" type="ORF">RM519_00120</name>
</gene>
<protein>
    <submittedName>
        <fullName evidence="1">DUF6134 family protein</fullName>
    </submittedName>
</protein>